<name>A0A836ILU0_9TRYP</name>
<dbReference type="PANTHER" id="PTHR10183">
    <property type="entry name" value="CALPAIN"/>
    <property type="match status" value="1"/>
</dbReference>
<dbReference type="PROSITE" id="PS50203">
    <property type="entry name" value="CALPAIN_CAT"/>
    <property type="match status" value="1"/>
</dbReference>
<reference evidence="3 4" key="1">
    <citation type="submission" date="2021-02" db="EMBL/GenBank/DDBJ databases">
        <title>Porcisia hertigi Genome sequencing and assembly.</title>
        <authorList>
            <person name="Almutairi H."/>
            <person name="Gatherer D."/>
        </authorList>
    </citation>
    <scope>NUCLEOTIDE SEQUENCE [LARGE SCALE GENOMIC DNA]</scope>
    <source>
        <strain evidence="3 4">C119</strain>
    </source>
</reference>
<dbReference type="GO" id="GO:0004198">
    <property type="term" value="F:calcium-dependent cysteine-type endopeptidase activity"/>
    <property type="evidence" value="ECO:0007669"/>
    <property type="project" value="InterPro"/>
</dbReference>
<dbReference type="InterPro" id="IPR038765">
    <property type="entry name" value="Papain-like_cys_pep_sf"/>
</dbReference>
<gene>
    <name evidence="3" type="ORF">JKF63_03782</name>
</gene>
<protein>
    <recommendedName>
        <fullName evidence="2">Calpain catalytic domain-containing protein</fullName>
    </recommendedName>
</protein>
<dbReference type="AlphaFoldDB" id="A0A836ILU0"/>
<feature type="domain" description="Calpain catalytic" evidence="2">
    <location>
        <begin position="269"/>
        <end position="606"/>
    </location>
</feature>
<dbReference type="CDD" id="cd14686">
    <property type="entry name" value="bZIP"/>
    <property type="match status" value="1"/>
</dbReference>
<dbReference type="InterPro" id="IPR013780">
    <property type="entry name" value="Glyco_hydro_b"/>
</dbReference>
<dbReference type="InterPro" id="IPR015232">
    <property type="entry name" value="DUF1935"/>
</dbReference>
<sequence length="829" mass="91395">MSVPLRVFQLDAETVASLREAVAANPEKLKRLERRLARDRVQAARRSELEQRIDRLRAKNAALREAAWPLAPHQASEDAAAPSGPHSLVADDFDEATIRTDVAAVPATWGRHVSLFRYGGPSLKGTVSPVIDEGILYRILTDEGGWAFYNDTRYYSVEVRYRLAAGSTVMPGPSTSVRGKGEEQELAMQLGPEETKVLFTGCVVDFKNLCKASLLPRHVATAQEDEVLCAEPLQHLSALTSSYSDAAFLNHSRVSPTQLVAHCVAKQVRFVDLDFLPSHASLYRDCQDSLYVAPLHWRLPGSYLPDDDSVRRELRLFRGPVLHPNGLRAGHLLSGHRLLSVAVALACHWPQALRRLFIHPLGAQQGKRERAVGAYHVSLCIGGWWQPWVVDEFLPASASCPEFSHSADDLRLLWLPLLEKACAKSLGSYAAMLDAPLEYFVAALTGGPCMMLREIWPAREDLRDSTAQATRFFATMTRLLRHFTREMPSVVCWLRPFLLNTARTEEKRDRLEMLYGDVGLDPTVATVVLGLETLSNGQCIVRLRQTAEQRKPAEAWLDLWRHAGKSWVDEVSDLVFAMEETEGETVWMALEDLPQYFQGGCVAPLTNGWGAVKVRGKFAQHQPSVVLQVTVTAQARLVVTVTQGDLEREPLSPTLGAESFLIRPSRGLEGLSCVLYSKGRGDSPHFLGGSSESPDAFDLAERPHFAYERDVTTGHLLDPSEGPYYVVPLMHPTSSEVAYTLTTQLIGAVPQSVGPPHAAPESGTATVRFMAAKSGMILVQNSAQPILRGSSMEVSPMPMNYQWCSPKQQCMHDGIGVAVTFALSGCNVP</sequence>
<dbReference type="RefSeq" id="XP_067754986.1">
    <property type="nucleotide sequence ID" value="XM_067899780.1"/>
</dbReference>
<dbReference type="KEGG" id="phet:94289857"/>
<dbReference type="Pfam" id="PF09149">
    <property type="entry name" value="DUF1935"/>
    <property type="match status" value="1"/>
</dbReference>
<dbReference type="Gene3D" id="2.60.40.1180">
    <property type="entry name" value="Golgi alpha-mannosidase II"/>
    <property type="match status" value="1"/>
</dbReference>
<proteinExistence type="predicted"/>
<dbReference type="Proteomes" id="UP000674318">
    <property type="component" value="Unassembled WGS sequence"/>
</dbReference>
<accession>A0A836ILU0</accession>
<dbReference type="SMART" id="SM00230">
    <property type="entry name" value="CysPc"/>
    <property type="match status" value="1"/>
</dbReference>
<dbReference type="EMBL" id="JAFJZO010000031">
    <property type="protein sequence ID" value="KAG5497518.1"/>
    <property type="molecule type" value="Genomic_DNA"/>
</dbReference>
<dbReference type="GO" id="GO:0006508">
    <property type="term" value="P:proteolysis"/>
    <property type="evidence" value="ECO:0007669"/>
    <property type="project" value="InterPro"/>
</dbReference>
<comment type="caution">
    <text evidence="1">Lacks conserved residue(s) required for the propagation of feature annotation.</text>
</comment>
<keyword evidence="4" id="KW-1185">Reference proteome</keyword>
<evidence type="ECO:0000313" key="3">
    <source>
        <dbReference type="EMBL" id="KAG5497518.1"/>
    </source>
</evidence>
<dbReference type="PANTHER" id="PTHR10183:SF423">
    <property type="entry name" value="LEUCINE-RICH REPEAT PROTEIN (LRRP)"/>
    <property type="match status" value="1"/>
</dbReference>
<evidence type="ECO:0000259" key="2">
    <source>
        <dbReference type="PROSITE" id="PS50203"/>
    </source>
</evidence>
<organism evidence="3 4">
    <name type="scientific">Porcisia hertigi</name>
    <dbReference type="NCBI Taxonomy" id="2761500"/>
    <lineage>
        <taxon>Eukaryota</taxon>
        <taxon>Discoba</taxon>
        <taxon>Euglenozoa</taxon>
        <taxon>Kinetoplastea</taxon>
        <taxon>Metakinetoplastina</taxon>
        <taxon>Trypanosomatida</taxon>
        <taxon>Trypanosomatidae</taxon>
        <taxon>Leishmaniinae</taxon>
        <taxon>Porcisia</taxon>
    </lineage>
</organism>
<dbReference type="InterPro" id="IPR036310">
    <property type="entry name" value="Smp-1-like_sf"/>
</dbReference>
<comment type="caution">
    <text evidence="3">The sequence shown here is derived from an EMBL/GenBank/DDBJ whole genome shotgun (WGS) entry which is preliminary data.</text>
</comment>
<dbReference type="SUPFAM" id="SSF54001">
    <property type="entry name" value="Cysteine proteinases"/>
    <property type="match status" value="1"/>
</dbReference>
<evidence type="ECO:0000256" key="1">
    <source>
        <dbReference type="PROSITE-ProRule" id="PRU00239"/>
    </source>
</evidence>
<dbReference type="GeneID" id="94289857"/>
<dbReference type="InterPro" id="IPR022684">
    <property type="entry name" value="Calpain_cysteine_protease"/>
</dbReference>
<dbReference type="Pfam" id="PF00648">
    <property type="entry name" value="Peptidase_C2"/>
    <property type="match status" value="1"/>
</dbReference>
<dbReference type="SUPFAM" id="SSF101601">
    <property type="entry name" value="Smp-1-like"/>
    <property type="match status" value="1"/>
</dbReference>
<dbReference type="InterPro" id="IPR001300">
    <property type="entry name" value="Peptidase_C2_calpain_cat"/>
</dbReference>
<evidence type="ECO:0000313" key="4">
    <source>
        <dbReference type="Proteomes" id="UP000674318"/>
    </source>
</evidence>
<dbReference type="OrthoDB" id="424753at2759"/>